<comment type="caution">
    <text evidence="2">The sequence shown here is derived from an EMBL/GenBank/DDBJ whole genome shotgun (WGS) entry which is preliminary data.</text>
</comment>
<organism evidence="2 3">
    <name type="scientific">Musa balbisiana</name>
    <name type="common">Banana</name>
    <dbReference type="NCBI Taxonomy" id="52838"/>
    <lineage>
        <taxon>Eukaryota</taxon>
        <taxon>Viridiplantae</taxon>
        <taxon>Streptophyta</taxon>
        <taxon>Embryophyta</taxon>
        <taxon>Tracheophyta</taxon>
        <taxon>Spermatophyta</taxon>
        <taxon>Magnoliopsida</taxon>
        <taxon>Liliopsida</taxon>
        <taxon>Zingiberales</taxon>
        <taxon>Musaceae</taxon>
        <taxon>Musa</taxon>
    </lineage>
</organism>
<feature type="transmembrane region" description="Helical" evidence="1">
    <location>
        <begin position="74"/>
        <end position="95"/>
    </location>
</feature>
<gene>
    <name evidence="2" type="ORF">C4D60_Mb10t26990</name>
</gene>
<keyword evidence="3" id="KW-1185">Reference proteome</keyword>
<keyword evidence="1" id="KW-0472">Membrane</keyword>
<protein>
    <submittedName>
        <fullName evidence="2">Uncharacterized protein</fullName>
    </submittedName>
</protein>
<name>A0A4V4H543_MUSBA</name>
<dbReference type="Proteomes" id="UP000317650">
    <property type="component" value="Chromosome 10"/>
</dbReference>
<keyword evidence="1" id="KW-0812">Transmembrane</keyword>
<dbReference type="AlphaFoldDB" id="A0A4V4H543"/>
<evidence type="ECO:0000313" key="3">
    <source>
        <dbReference type="Proteomes" id="UP000317650"/>
    </source>
</evidence>
<dbReference type="EMBL" id="PYDT01000008">
    <property type="protein sequence ID" value="THU54616.1"/>
    <property type="molecule type" value="Genomic_DNA"/>
</dbReference>
<sequence length="159" mass="17717">MEKPRKNKCYHQTHDQKITERLIPPPPACLRTGITAPSQCSPLVPSLHETDVLFAVDVFRIDTTNFAAPITPMIIQKIFLSILTISFIFIVLLTCKKTHVVSLRAGNLHVDIEIVNLIPTYLSEGQEGQRGDAFEDREGDMKSMGVHTATAILYFGVLV</sequence>
<accession>A0A4V4H543</accession>
<proteinExistence type="predicted"/>
<evidence type="ECO:0000256" key="1">
    <source>
        <dbReference type="SAM" id="Phobius"/>
    </source>
</evidence>
<keyword evidence="1" id="KW-1133">Transmembrane helix</keyword>
<evidence type="ECO:0000313" key="2">
    <source>
        <dbReference type="EMBL" id="THU54616.1"/>
    </source>
</evidence>
<reference evidence="2 3" key="1">
    <citation type="journal article" date="2019" name="Nat. Plants">
        <title>Genome sequencing of Musa balbisiana reveals subgenome evolution and function divergence in polyploid bananas.</title>
        <authorList>
            <person name="Yao X."/>
        </authorList>
    </citation>
    <scope>NUCLEOTIDE SEQUENCE [LARGE SCALE GENOMIC DNA]</scope>
    <source>
        <strain evidence="3">cv. DH-PKW</strain>
        <tissue evidence="2">Leaves</tissue>
    </source>
</reference>